<accession>A0A450X9P7</accession>
<name>A0A450X9P7_9GAMM</name>
<dbReference type="EMBL" id="CAADFM010000027">
    <property type="protein sequence ID" value="VFK09764.1"/>
    <property type="molecule type" value="Genomic_DNA"/>
</dbReference>
<protein>
    <recommendedName>
        <fullName evidence="3">Methyltransferase domain-containing protein</fullName>
    </recommendedName>
</protein>
<organism evidence="2">
    <name type="scientific">Candidatus Kentrum sp. LPFa</name>
    <dbReference type="NCBI Taxonomy" id="2126335"/>
    <lineage>
        <taxon>Bacteria</taxon>
        <taxon>Pseudomonadati</taxon>
        <taxon>Pseudomonadota</taxon>
        <taxon>Gammaproteobacteria</taxon>
        <taxon>Candidatus Kentrum</taxon>
    </lineage>
</organism>
<dbReference type="InterPro" id="IPR029063">
    <property type="entry name" value="SAM-dependent_MTases_sf"/>
</dbReference>
<sequence length="169" mass="19280">MCNQVLHHLISIAGQADFSPVNRLIEEARRVLRPLGVLIINTSSHRQLYDGFWWDDLIPDAVGRIAERFPSIEIITSMLEEAGFQKVSTIIPMGAVIQGRNYLDPIGPLKKAFRDGDSTWSLATDKELERAQARVQSMNRGEDMKDYLEAREDLRKKTGQVTFIFSYKK</sequence>
<dbReference type="Gene3D" id="3.40.50.150">
    <property type="entry name" value="Vaccinia Virus protein VP39"/>
    <property type="match status" value="1"/>
</dbReference>
<evidence type="ECO:0000313" key="2">
    <source>
        <dbReference type="EMBL" id="VFK26005.1"/>
    </source>
</evidence>
<dbReference type="SUPFAM" id="SSF53335">
    <property type="entry name" value="S-adenosyl-L-methionine-dependent methyltransferases"/>
    <property type="match status" value="1"/>
</dbReference>
<gene>
    <name evidence="1" type="ORF">BECKLPF1236A_GA0070988_100271</name>
    <name evidence="2" type="ORF">BECKLPF1236C_GA0070990_1002817</name>
</gene>
<proteinExistence type="predicted"/>
<evidence type="ECO:0008006" key="3">
    <source>
        <dbReference type="Google" id="ProtNLM"/>
    </source>
</evidence>
<dbReference type="AlphaFoldDB" id="A0A450X9P7"/>
<reference evidence="2" key="1">
    <citation type="submission" date="2019-02" db="EMBL/GenBank/DDBJ databases">
        <authorList>
            <person name="Gruber-Vodicka R. H."/>
            <person name="Seah K. B. B."/>
        </authorList>
    </citation>
    <scope>NUCLEOTIDE SEQUENCE</scope>
    <source>
        <strain evidence="1">BECK_S312</strain>
        <strain evidence="2">BECK_S426</strain>
    </source>
</reference>
<dbReference type="EMBL" id="CAADFP010000028">
    <property type="protein sequence ID" value="VFK26005.1"/>
    <property type="molecule type" value="Genomic_DNA"/>
</dbReference>
<evidence type="ECO:0000313" key="1">
    <source>
        <dbReference type="EMBL" id="VFK09764.1"/>
    </source>
</evidence>